<dbReference type="PANTHER" id="PTHR38340:SF1">
    <property type="entry name" value="S-LAYER PROTEIN"/>
    <property type="match status" value="1"/>
</dbReference>
<keyword evidence="2" id="KW-0964">Secreted</keyword>
<evidence type="ECO:0000256" key="1">
    <source>
        <dbReference type="ARBA" id="ARBA00004613"/>
    </source>
</evidence>
<dbReference type="Pfam" id="PF00353">
    <property type="entry name" value="HemolysinCabind"/>
    <property type="match status" value="2"/>
</dbReference>
<accession>A0A381QL35</accession>
<sequence length="393" mass="42098">MQRNILLLSIIFLWTCSSPTKSELSQPPPTLNDLSITTSEDTPVDITLQKYRIDGKILTYTIVTDATIGTTSINNNIITYTPLANHNGTDTFGYKANDGTNDSNTSTAMITINAVNDAPTVDNMNDLSITINQSMDVILAGSDVENDNLTFSIVDNPNKGTVSISGNVAHFFATNLGADTFTYKANDGMADSNKATVFIEVNSSNTNPGDDTIYGTANADTLYAGSGDDVLYGLDGEDVLYGEAGNDIIDGGAQGDKLYGGDGNDILYGSDNFDELYGEDGDDIIDGGDGKDRLYGGNGNDIFIGRPGDGSDGFLTTNVLYDFEDGVDKIRLEGGLNFSNLSITQGTKGSVTVAGYTFHYDFRNHTLVKAGSEYLFTITDTQHNTLTSEDFIY</sequence>
<evidence type="ECO:0000256" key="2">
    <source>
        <dbReference type="ARBA" id="ARBA00022525"/>
    </source>
</evidence>
<protein>
    <recommendedName>
        <fullName evidence="4">Cadherin-like domain-containing protein</fullName>
    </recommendedName>
</protein>
<dbReference type="InterPro" id="IPR018511">
    <property type="entry name" value="Hemolysin-typ_Ca-bd_CS"/>
</dbReference>
<dbReference type="Gene3D" id="2.150.10.10">
    <property type="entry name" value="Serralysin-like metalloprotease, C-terminal"/>
    <property type="match status" value="1"/>
</dbReference>
<dbReference type="EMBL" id="UINC01001348">
    <property type="protein sequence ID" value="SUZ78293.1"/>
    <property type="molecule type" value="Genomic_DNA"/>
</dbReference>
<dbReference type="GO" id="GO:0005509">
    <property type="term" value="F:calcium ion binding"/>
    <property type="evidence" value="ECO:0007669"/>
    <property type="project" value="InterPro"/>
</dbReference>
<dbReference type="PROSITE" id="PS00330">
    <property type="entry name" value="HEMOLYSIN_CALCIUM"/>
    <property type="match status" value="2"/>
</dbReference>
<dbReference type="SUPFAM" id="SSF51120">
    <property type="entry name" value="beta-Roll"/>
    <property type="match status" value="1"/>
</dbReference>
<dbReference type="AlphaFoldDB" id="A0A381QL35"/>
<evidence type="ECO:0008006" key="4">
    <source>
        <dbReference type="Google" id="ProtNLM"/>
    </source>
</evidence>
<proteinExistence type="predicted"/>
<reference evidence="3" key="1">
    <citation type="submission" date="2018-05" db="EMBL/GenBank/DDBJ databases">
        <authorList>
            <person name="Lanie J.A."/>
            <person name="Ng W.-L."/>
            <person name="Kazmierczak K.M."/>
            <person name="Andrzejewski T.M."/>
            <person name="Davidsen T.M."/>
            <person name="Wayne K.J."/>
            <person name="Tettelin H."/>
            <person name="Glass J.I."/>
            <person name="Rusch D."/>
            <person name="Podicherti R."/>
            <person name="Tsui H.-C.T."/>
            <person name="Winkler M.E."/>
        </authorList>
    </citation>
    <scope>NUCLEOTIDE SEQUENCE</scope>
</reference>
<dbReference type="PANTHER" id="PTHR38340">
    <property type="entry name" value="S-LAYER PROTEIN"/>
    <property type="match status" value="1"/>
</dbReference>
<name>A0A381QL35_9ZZZZ</name>
<dbReference type="Gene3D" id="2.60.40.2810">
    <property type="match status" value="1"/>
</dbReference>
<dbReference type="Pfam" id="PF17963">
    <property type="entry name" value="Big_9"/>
    <property type="match status" value="2"/>
</dbReference>
<gene>
    <name evidence="3" type="ORF">METZ01_LOCUS31147</name>
</gene>
<comment type="subcellular location">
    <subcellularLocation>
        <location evidence="1">Secreted</location>
    </subcellularLocation>
</comment>
<organism evidence="3">
    <name type="scientific">marine metagenome</name>
    <dbReference type="NCBI Taxonomy" id="408172"/>
    <lineage>
        <taxon>unclassified sequences</taxon>
        <taxon>metagenomes</taxon>
        <taxon>ecological metagenomes</taxon>
    </lineage>
</organism>
<dbReference type="GO" id="GO:0005576">
    <property type="term" value="C:extracellular region"/>
    <property type="evidence" value="ECO:0007669"/>
    <property type="project" value="UniProtKB-SubCell"/>
</dbReference>
<dbReference type="InterPro" id="IPR001343">
    <property type="entry name" value="Hemolysn_Ca-bd"/>
</dbReference>
<evidence type="ECO:0000313" key="3">
    <source>
        <dbReference type="EMBL" id="SUZ78293.1"/>
    </source>
</evidence>
<dbReference type="InterPro" id="IPR050557">
    <property type="entry name" value="RTX_toxin/Mannuronan_C5-epim"/>
</dbReference>
<dbReference type="PRINTS" id="PR00313">
    <property type="entry name" value="CABNDNGRPT"/>
</dbReference>
<dbReference type="InterPro" id="IPR011049">
    <property type="entry name" value="Serralysin-like_metalloprot_C"/>
</dbReference>